<dbReference type="AlphaFoldDB" id="A0A0A6PED3"/>
<keyword evidence="5 6" id="KW-0472">Membrane</keyword>
<dbReference type="Pfam" id="PF00528">
    <property type="entry name" value="BPD_transp_1"/>
    <property type="match status" value="1"/>
</dbReference>
<dbReference type="PANTHER" id="PTHR30177:SF4">
    <property type="entry name" value="OSMOPROTECTANT IMPORT PERMEASE PROTEIN OSMW"/>
    <property type="match status" value="1"/>
</dbReference>
<evidence type="ECO:0000313" key="9">
    <source>
        <dbReference type="Proteomes" id="UP000030428"/>
    </source>
</evidence>
<sequence length="111" mass="11670">MVLSRYLMALAQALGLPPMARLRLIELPLAYRSILAGVKTSAIINIGTATLGALIGAGGYGQPILTGIRLDDIGLILQGAIPAAVLALLVQGLFELAERWIVPKGLQVKSR</sequence>
<evidence type="ECO:0000256" key="3">
    <source>
        <dbReference type="ARBA" id="ARBA00022692"/>
    </source>
</evidence>
<feature type="transmembrane region" description="Helical" evidence="6">
    <location>
        <begin position="73"/>
        <end position="94"/>
    </location>
</feature>
<evidence type="ECO:0000256" key="4">
    <source>
        <dbReference type="ARBA" id="ARBA00022989"/>
    </source>
</evidence>
<evidence type="ECO:0000313" key="8">
    <source>
        <dbReference type="EMBL" id="KHD08662.1"/>
    </source>
</evidence>
<evidence type="ECO:0000256" key="6">
    <source>
        <dbReference type="RuleBase" id="RU363032"/>
    </source>
</evidence>
<proteinExistence type="inferred from homology"/>
<dbReference type="SUPFAM" id="SSF161098">
    <property type="entry name" value="MetI-like"/>
    <property type="match status" value="1"/>
</dbReference>
<feature type="transmembrane region" description="Helical" evidence="6">
    <location>
        <begin position="40"/>
        <end position="61"/>
    </location>
</feature>
<comment type="caution">
    <text evidence="8">The sequence shown here is derived from an EMBL/GenBank/DDBJ whole genome shotgun (WGS) entry which is preliminary data.</text>
</comment>
<name>A0A0A6PED3_9GAMM</name>
<dbReference type="Proteomes" id="UP000030428">
    <property type="component" value="Unassembled WGS sequence"/>
</dbReference>
<keyword evidence="9" id="KW-1185">Reference proteome</keyword>
<comment type="similarity">
    <text evidence="6">Belongs to the binding-protein-dependent transport system permease family.</text>
</comment>
<dbReference type="PROSITE" id="PS50928">
    <property type="entry name" value="ABC_TM1"/>
    <property type="match status" value="1"/>
</dbReference>
<gene>
    <name evidence="8" type="ORF">PN36_21400</name>
</gene>
<keyword evidence="4 6" id="KW-1133">Transmembrane helix</keyword>
<evidence type="ECO:0000256" key="5">
    <source>
        <dbReference type="ARBA" id="ARBA00023136"/>
    </source>
</evidence>
<organism evidence="8 9">
    <name type="scientific">Candidatus Thiomargarita nelsonii</name>
    <dbReference type="NCBI Taxonomy" id="1003181"/>
    <lineage>
        <taxon>Bacteria</taxon>
        <taxon>Pseudomonadati</taxon>
        <taxon>Pseudomonadota</taxon>
        <taxon>Gammaproteobacteria</taxon>
        <taxon>Thiotrichales</taxon>
        <taxon>Thiotrichaceae</taxon>
        <taxon>Thiomargarita</taxon>
    </lineage>
</organism>
<dbReference type="PANTHER" id="PTHR30177">
    <property type="entry name" value="GLYCINE BETAINE/L-PROLINE TRANSPORT SYSTEM PERMEASE PROTEIN PROW"/>
    <property type="match status" value="1"/>
</dbReference>
<accession>A0A0A6PED3</accession>
<comment type="subcellular location">
    <subcellularLocation>
        <location evidence="1 6">Cell membrane</location>
        <topology evidence="1 6">Multi-pass membrane protein</topology>
    </subcellularLocation>
</comment>
<reference evidence="8 9" key="1">
    <citation type="journal article" date="2016" name="Front. Microbiol.">
        <title>Single-Cell (Meta-)Genomics of a Dimorphic Candidatus Thiomargarita nelsonii Reveals Genomic Plasticity.</title>
        <authorList>
            <person name="Flood B.E."/>
            <person name="Fliss P."/>
            <person name="Jones D.S."/>
            <person name="Dick G.J."/>
            <person name="Jain S."/>
            <person name="Kaster A.K."/>
            <person name="Winkel M."/>
            <person name="Mussmann M."/>
            <person name="Bailey J."/>
        </authorList>
    </citation>
    <scope>NUCLEOTIDE SEQUENCE [LARGE SCALE GENOMIC DNA]</scope>
    <source>
        <strain evidence="8">Hydrate Ridge</strain>
    </source>
</reference>
<dbReference type="EMBL" id="JSZA02000096">
    <property type="protein sequence ID" value="KHD08662.1"/>
    <property type="molecule type" value="Genomic_DNA"/>
</dbReference>
<dbReference type="GO" id="GO:0031460">
    <property type="term" value="P:glycine betaine transport"/>
    <property type="evidence" value="ECO:0007669"/>
    <property type="project" value="TreeGrafter"/>
</dbReference>
<dbReference type="GO" id="GO:0055085">
    <property type="term" value="P:transmembrane transport"/>
    <property type="evidence" value="ECO:0007669"/>
    <property type="project" value="InterPro"/>
</dbReference>
<keyword evidence="2 6" id="KW-0813">Transport</keyword>
<dbReference type="Gene3D" id="1.10.3720.10">
    <property type="entry name" value="MetI-like"/>
    <property type="match status" value="1"/>
</dbReference>
<dbReference type="GO" id="GO:0005886">
    <property type="term" value="C:plasma membrane"/>
    <property type="evidence" value="ECO:0007669"/>
    <property type="project" value="UniProtKB-SubCell"/>
</dbReference>
<evidence type="ECO:0000256" key="1">
    <source>
        <dbReference type="ARBA" id="ARBA00004651"/>
    </source>
</evidence>
<evidence type="ECO:0000259" key="7">
    <source>
        <dbReference type="PROSITE" id="PS50928"/>
    </source>
</evidence>
<feature type="domain" description="ABC transmembrane type-1" evidence="7">
    <location>
        <begin position="1"/>
        <end position="94"/>
    </location>
</feature>
<protein>
    <recommendedName>
        <fullName evidence="7">ABC transmembrane type-1 domain-containing protein</fullName>
    </recommendedName>
</protein>
<dbReference type="InterPro" id="IPR035906">
    <property type="entry name" value="MetI-like_sf"/>
</dbReference>
<keyword evidence="3 6" id="KW-0812">Transmembrane</keyword>
<evidence type="ECO:0000256" key="2">
    <source>
        <dbReference type="ARBA" id="ARBA00022448"/>
    </source>
</evidence>
<dbReference type="InterPro" id="IPR000515">
    <property type="entry name" value="MetI-like"/>
</dbReference>
<dbReference type="InterPro" id="IPR051204">
    <property type="entry name" value="ABC_transp_perm/SBD"/>
</dbReference>